<protein>
    <submittedName>
        <fullName evidence="10">ABC transporter permease</fullName>
    </submittedName>
</protein>
<comment type="caution">
    <text evidence="10">The sequence shown here is derived from an EMBL/GenBank/DDBJ whole genome shotgun (WGS) entry which is preliminary data.</text>
</comment>
<evidence type="ECO:0000256" key="5">
    <source>
        <dbReference type="ARBA" id="ARBA00022989"/>
    </source>
</evidence>
<comment type="similarity">
    <text evidence="7">Belongs to the binding-protein-dependent transport system permease family.</text>
</comment>
<sequence>MSSGLSNLRRDPQARLGLVLAGIVVLIALLGPRLAPQSPLALVGATYGLPGDGALLGYDYLGRDVWSRLLAGGRSVLWMSFAASAIALAAGAIIGISAGLSRRRVDHVVVWLTDVLLAFPDLILVLLVVSMLGRAPWLIVLTVSVSFVPGVIRLARGVTLGVASQEYIEAARLMGYPWWRVVLLEILPNIATPLLVHLGIMLTWAIGMLSGLSFLGYGVAPPAADWGLMINENRAGLMIQPWAVLAPVAMIACFALGSNLIAESVARAGARIPSRRGAKSRARTQMRGIKRREQEGRS</sequence>
<feature type="compositionally biased region" description="Basic residues" evidence="8">
    <location>
        <begin position="274"/>
        <end position="290"/>
    </location>
</feature>
<evidence type="ECO:0000256" key="6">
    <source>
        <dbReference type="ARBA" id="ARBA00023136"/>
    </source>
</evidence>
<feature type="region of interest" description="Disordered" evidence="8">
    <location>
        <begin position="274"/>
        <end position="298"/>
    </location>
</feature>
<feature type="transmembrane region" description="Helical" evidence="7">
    <location>
        <begin position="239"/>
        <end position="262"/>
    </location>
</feature>
<dbReference type="EMBL" id="JBHLTM010000075">
    <property type="protein sequence ID" value="MFC0686668.1"/>
    <property type="molecule type" value="Genomic_DNA"/>
</dbReference>
<gene>
    <name evidence="10" type="ORF">ACFFF8_18950</name>
</gene>
<dbReference type="PROSITE" id="PS50928">
    <property type="entry name" value="ABC_TM1"/>
    <property type="match status" value="1"/>
</dbReference>
<dbReference type="RefSeq" id="WP_267218472.1">
    <property type="nucleotide sequence ID" value="NZ_JAPCWC010000001.1"/>
</dbReference>
<feature type="transmembrane region" description="Helical" evidence="7">
    <location>
        <begin position="108"/>
        <end position="129"/>
    </location>
</feature>
<evidence type="ECO:0000256" key="3">
    <source>
        <dbReference type="ARBA" id="ARBA00022475"/>
    </source>
</evidence>
<dbReference type="PANTHER" id="PTHR43386">
    <property type="entry name" value="OLIGOPEPTIDE TRANSPORT SYSTEM PERMEASE PROTEIN APPC"/>
    <property type="match status" value="1"/>
</dbReference>
<keyword evidence="3" id="KW-1003">Cell membrane</keyword>
<evidence type="ECO:0000313" key="11">
    <source>
        <dbReference type="Proteomes" id="UP001589858"/>
    </source>
</evidence>
<reference evidence="10 11" key="1">
    <citation type="submission" date="2024-09" db="EMBL/GenBank/DDBJ databases">
        <authorList>
            <person name="Sun Q."/>
            <person name="Mori K."/>
        </authorList>
    </citation>
    <scope>NUCLEOTIDE SEQUENCE [LARGE SCALE GENOMIC DNA]</scope>
    <source>
        <strain evidence="10 11">CICC 11035S</strain>
    </source>
</reference>
<dbReference type="PANTHER" id="PTHR43386:SF25">
    <property type="entry name" value="PEPTIDE ABC TRANSPORTER PERMEASE PROTEIN"/>
    <property type="match status" value="1"/>
</dbReference>
<proteinExistence type="inferred from homology"/>
<dbReference type="SUPFAM" id="SSF161098">
    <property type="entry name" value="MetI-like"/>
    <property type="match status" value="1"/>
</dbReference>
<keyword evidence="5 7" id="KW-1133">Transmembrane helix</keyword>
<evidence type="ECO:0000256" key="7">
    <source>
        <dbReference type="RuleBase" id="RU363032"/>
    </source>
</evidence>
<feature type="domain" description="ABC transmembrane type-1" evidence="9">
    <location>
        <begin position="77"/>
        <end position="262"/>
    </location>
</feature>
<feature type="transmembrane region" description="Helical" evidence="7">
    <location>
        <begin position="16"/>
        <end position="35"/>
    </location>
</feature>
<evidence type="ECO:0000256" key="8">
    <source>
        <dbReference type="SAM" id="MobiDB-lite"/>
    </source>
</evidence>
<dbReference type="InterPro" id="IPR050366">
    <property type="entry name" value="BP-dependent_transpt_permease"/>
</dbReference>
<name>A0ABV6SF50_9SPHN</name>
<feature type="transmembrane region" description="Helical" evidence="7">
    <location>
        <begin position="76"/>
        <end position="96"/>
    </location>
</feature>
<dbReference type="CDD" id="cd06261">
    <property type="entry name" value="TM_PBP2"/>
    <property type="match status" value="1"/>
</dbReference>
<keyword evidence="11" id="KW-1185">Reference proteome</keyword>
<organism evidence="10 11">
    <name type="scientific">Novosphingobium clariflavum</name>
    <dbReference type="NCBI Taxonomy" id="2029884"/>
    <lineage>
        <taxon>Bacteria</taxon>
        <taxon>Pseudomonadati</taxon>
        <taxon>Pseudomonadota</taxon>
        <taxon>Alphaproteobacteria</taxon>
        <taxon>Sphingomonadales</taxon>
        <taxon>Sphingomonadaceae</taxon>
        <taxon>Novosphingobium</taxon>
    </lineage>
</organism>
<evidence type="ECO:0000256" key="2">
    <source>
        <dbReference type="ARBA" id="ARBA00022448"/>
    </source>
</evidence>
<dbReference type="Proteomes" id="UP001589858">
    <property type="component" value="Unassembled WGS sequence"/>
</dbReference>
<keyword evidence="4 7" id="KW-0812">Transmembrane</keyword>
<dbReference type="Gene3D" id="1.10.3720.10">
    <property type="entry name" value="MetI-like"/>
    <property type="match status" value="1"/>
</dbReference>
<evidence type="ECO:0000256" key="4">
    <source>
        <dbReference type="ARBA" id="ARBA00022692"/>
    </source>
</evidence>
<feature type="transmembrane region" description="Helical" evidence="7">
    <location>
        <begin position="135"/>
        <end position="155"/>
    </location>
</feature>
<dbReference type="Pfam" id="PF00528">
    <property type="entry name" value="BPD_transp_1"/>
    <property type="match status" value="1"/>
</dbReference>
<evidence type="ECO:0000259" key="9">
    <source>
        <dbReference type="PROSITE" id="PS50928"/>
    </source>
</evidence>
<comment type="subcellular location">
    <subcellularLocation>
        <location evidence="1 7">Cell membrane</location>
        <topology evidence="1 7">Multi-pass membrane protein</topology>
    </subcellularLocation>
</comment>
<keyword evidence="2 7" id="KW-0813">Transport</keyword>
<accession>A0ABV6SF50</accession>
<feature type="transmembrane region" description="Helical" evidence="7">
    <location>
        <begin position="194"/>
        <end position="219"/>
    </location>
</feature>
<evidence type="ECO:0000256" key="1">
    <source>
        <dbReference type="ARBA" id="ARBA00004651"/>
    </source>
</evidence>
<evidence type="ECO:0000313" key="10">
    <source>
        <dbReference type="EMBL" id="MFC0686668.1"/>
    </source>
</evidence>
<dbReference type="InterPro" id="IPR035906">
    <property type="entry name" value="MetI-like_sf"/>
</dbReference>
<keyword evidence="6 7" id="KW-0472">Membrane</keyword>
<dbReference type="InterPro" id="IPR000515">
    <property type="entry name" value="MetI-like"/>
</dbReference>